<feature type="compositionally biased region" description="Basic and acidic residues" evidence="7">
    <location>
        <begin position="10"/>
        <end position="24"/>
    </location>
</feature>
<feature type="transmembrane region" description="Helical" evidence="8">
    <location>
        <begin position="243"/>
        <end position="262"/>
    </location>
</feature>
<feature type="transmembrane region" description="Helical" evidence="8">
    <location>
        <begin position="274"/>
        <end position="294"/>
    </location>
</feature>
<accession>A0ABM1FNZ2</accession>
<feature type="transmembrane region" description="Helical" evidence="8">
    <location>
        <begin position="544"/>
        <end position="564"/>
    </location>
</feature>
<keyword evidence="4 8" id="KW-1133">Transmembrane helix</keyword>
<dbReference type="RefSeq" id="XP_015059578.1">
    <property type="nucleotide sequence ID" value="XM_015204092.2"/>
</dbReference>
<evidence type="ECO:0000256" key="1">
    <source>
        <dbReference type="ARBA" id="ARBA00004141"/>
    </source>
</evidence>
<dbReference type="SUPFAM" id="SSF103473">
    <property type="entry name" value="MFS general substrate transporter"/>
    <property type="match status" value="1"/>
</dbReference>
<evidence type="ECO:0000313" key="9">
    <source>
        <dbReference type="Proteomes" id="UP000694930"/>
    </source>
</evidence>
<comment type="subcellular location">
    <subcellularLocation>
        <location evidence="1">Membrane</location>
        <topology evidence="1">Multi-pass membrane protein</topology>
    </subcellularLocation>
</comment>
<evidence type="ECO:0000256" key="3">
    <source>
        <dbReference type="ARBA" id="ARBA00022692"/>
    </source>
</evidence>
<dbReference type="Proteomes" id="UP000694930">
    <property type="component" value="Chromosome 12"/>
</dbReference>
<evidence type="ECO:0000313" key="10">
    <source>
        <dbReference type="RefSeq" id="XP_015059578.1"/>
    </source>
</evidence>
<dbReference type="Pfam" id="PF00854">
    <property type="entry name" value="PTR2"/>
    <property type="match status" value="1"/>
</dbReference>
<dbReference type="InterPro" id="IPR036259">
    <property type="entry name" value="MFS_trans_sf"/>
</dbReference>
<evidence type="ECO:0000256" key="4">
    <source>
        <dbReference type="ARBA" id="ARBA00022989"/>
    </source>
</evidence>
<dbReference type="GeneID" id="107005491"/>
<feature type="transmembrane region" description="Helical" evidence="8">
    <location>
        <begin position="81"/>
        <end position="100"/>
    </location>
</feature>
<feature type="transmembrane region" description="Helical" evidence="8">
    <location>
        <begin position="420"/>
        <end position="441"/>
    </location>
</feature>
<evidence type="ECO:0000256" key="5">
    <source>
        <dbReference type="ARBA" id="ARBA00023136"/>
    </source>
</evidence>
<comment type="similarity">
    <text evidence="6">Belongs to the major facilitator superfamily. Phosphate:H(+) symporter (TC 2.A.1.9) family.</text>
</comment>
<proteinExistence type="inferred from homology"/>
<feature type="transmembrane region" description="Helical" evidence="8">
    <location>
        <begin position="592"/>
        <end position="615"/>
    </location>
</feature>
<gene>
    <name evidence="10" type="primary">LOC107005491</name>
</gene>
<comment type="similarity">
    <text evidence="2">Belongs to the major facilitator superfamily. Proton-dependent oligopeptide transporter (POT/PTR) (TC 2.A.17) family.</text>
</comment>
<dbReference type="InterPro" id="IPR000109">
    <property type="entry name" value="POT_fam"/>
</dbReference>
<sequence length="638" mass="71463">MEPSTINSSKTEDHHNKILSHHDNPPPPTMQLQRSKGGLVTMPFIIANEALERVATFGVLPNMTFYLMKEYSMGVTNAQNLLFYWSSATNFLPLIGALIADSYLGRFLTIGFGSIFSLLDQVLGMEKILFGALPLNEPYRARSGFNRSPNVDFRHRGTIVLWLTAMIPKARPPPCDLLVSSQACKSATTAQYTILISSFMLMSIGAGGIRPCSLAFGANQFDKRDNNNNNNNMKRVLETYFNWYYAAVMISVLIAMTGIVYLQDHMGWKIGFGVPVIIMFFSAFLFFLATPLYIKQNVINNLLGRFVQVIAVAYKNRKLSYPEQNSGYHYNKGSEFIVPTSKLRFLNKACIIKSPEDVKQDGVAVDSWSLCTVEQVEELKALVRVMPLWSTGIMISINLSQSSFPLLQAKSMDRHITKRVEIPAASFGVFTVIALTVWLIVYDRVILPLGSRIRGKSFRIGTKERMGIGIFFSCMAMLLSGIIEHIRRRKSINQGLLNNPEGIVAMSAMWLVPQHCLNGIAEAFNAIGQIEFYYSELPKSMSSIATAMFGLGTAVANLLASVILSNVDSITKREGKESWVSSNINRGHYENYYWLLAIMTCLNLVYFIVCSWAYGPCVESWSKKMDEKDGEMELENVS</sequence>
<organism evidence="9 10">
    <name type="scientific">Solanum pennellii</name>
    <name type="common">Tomato</name>
    <name type="synonym">Lycopersicon pennellii</name>
    <dbReference type="NCBI Taxonomy" id="28526"/>
    <lineage>
        <taxon>Eukaryota</taxon>
        <taxon>Viridiplantae</taxon>
        <taxon>Streptophyta</taxon>
        <taxon>Embryophyta</taxon>
        <taxon>Tracheophyta</taxon>
        <taxon>Spermatophyta</taxon>
        <taxon>Magnoliopsida</taxon>
        <taxon>eudicotyledons</taxon>
        <taxon>Gunneridae</taxon>
        <taxon>Pentapetalae</taxon>
        <taxon>asterids</taxon>
        <taxon>lamiids</taxon>
        <taxon>Solanales</taxon>
        <taxon>Solanaceae</taxon>
        <taxon>Solanoideae</taxon>
        <taxon>Solaneae</taxon>
        <taxon>Solanum</taxon>
        <taxon>Solanum subgen. Lycopersicon</taxon>
    </lineage>
</organism>
<reference evidence="9" key="1">
    <citation type="journal article" date="2014" name="Nat. Genet.">
        <title>The genome of the stress-tolerant wild tomato species Solanum pennellii.</title>
        <authorList>
            <person name="Bolger A."/>
            <person name="Scossa F."/>
            <person name="Bolger M.E."/>
            <person name="Lanz C."/>
            <person name="Maumus F."/>
            <person name="Tohge T."/>
            <person name="Quesneville H."/>
            <person name="Alseekh S."/>
            <person name="Sorensen I."/>
            <person name="Lichtenstein G."/>
            <person name="Fich E.A."/>
            <person name="Conte M."/>
            <person name="Keller H."/>
            <person name="Schneeberger K."/>
            <person name="Schwacke R."/>
            <person name="Ofner I."/>
            <person name="Vrebalov J."/>
            <person name="Xu Y."/>
            <person name="Osorio S."/>
            <person name="Aflitos S.A."/>
            <person name="Schijlen E."/>
            <person name="Jimenez-Gomez J.M."/>
            <person name="Ryngajllo M."/>
            <person name="Kimura S."/>
            <person name="Kumar R."/>
            <person name="Koenig D."/>
            <person name="Headland L.R."/>
            <person name="Maloof J.N."/>
            <person name="Sinha N."/>
            <person name="van Ham R.C."/>
            <person name="Lankhorst R.K."/>
            <person name="Mao L."/>
            <person name="Vogel A."/>
            <person name="Arsova B."/>
            <person name="Panstruga R."/>
            <person name="Fei Z."/>
            <person name="Rose J.K."/>
            <person name="Zamir D."/>
            <person name="Carrari F."/>
            <person name="Giovannoni J.J."/>
            <person name="Weigel D."/>
            <person name="Usadel B."/>
            <person name="Fernie A.R."/>
        </authorList>
    </citation>
    <scope>NUCLEOTIDE SEQUENCE [LARGE SCALE GENOMIC DNA]</scope>
    <source>
        <strain evidence="9">cv. LA0716</strain>
    </source>
</reference>
<dbReference type="PANTHER" id="PTHR11654">
    <property type="entry name" value="OLIGOPEPTIDE TRANSPORTER-RELATED"/>
    <property type="match status" value="1"/>
</dbReference>
<protein>
    <submittedName>
        <fullName evidence="10">Protein NRT1/ PTR FAMILY 1.2-like isoform X1</fullName>
    </submittedName>
</protein>
<feature type="region of interest" description="Disordered" evidence="7">
    <location>
        <begin position="1"/>
        <end position="33"/>
    </location>
</feature>
<evidence type="ECO:0000256" key="7">
    <source>
        <dbReference type="SAM" id="MobiDB-lite"/>
    </source>
</evidence>
<evidence type="ECO:0000256" key="2">
    <source>
        <dbReference type="ARBA" id="ARBA00005982"/>
    </source>
</evidence>
<evidence type="ECO:0000256" key="6">
    <source>
        <dbReference type="ARBA" id="ARBA00044504"/>
    </source>
</evidence>
<keyword evidence="5 8" id="KW-0472">Membrane</keyword>
<dbReference type="CDD" id="cd17416">
    <property type="entry name" value="MFS_NPF1_2"/>
    <property type="match status" value="1"/>
</dbReference>
<evidence type="ECO:0000256" key="8">
    <source>
        <dbReference type="SAM" id="Phobius"/>
    </source>
</evidence>
<dbReference type="Gene3D" id="1.20.1250.20">
    <property type="entry name" value="MFS general substrate transporter like domains"/>
    <property type="match status" value="1"/>
</dbReference>
<name>A0ABM1FNZ2_SOLPN</name>
<keyword evidence="9" id="KW-1185">Reference proteome</keyword>
<reference evidence="10" key="2">
    <citation type="submission" date="2025-08" db="UniProtKB">
        <authorList>
            <consortium name="RefSeq"/>
        </authorList>
    </citation>
    <scope>IDENTIFICATION</scope>
</reference>
<feature type="transmembrane region" description="Helical" evidence="8">
    <location>
        <begin position="466"/>
        <end position="483"/>
    </location>
</feature>
<keyword evidence="3 8" id="KW-0812">Transmembrane</keyword>